<keyword evidence="4" id="KW-0808">Transferase</keyword>
<dbReference type="SUPFAM" id="SSF51690">
    <property type="entry name" value="Nicotinate/Quinolinate PRTase C-terminal domain-like"/>
    <property type="match status" value="1"/>
</dbReference>
<dbReference type="InterPro" id="IPR002638">
    <property type="entry name" value="Quinolinate_PRibosylTrfase_C"/>
</dbReference>
<dbReference type="InterPro" id="IPR027277">
    <property type="entry name" value="NadC/ModD"/>
</dbReference>
<dbReference type="GO" id="GO:0004514">
    <property type="term" value="F:nicotinate-nucleotide diphosphorylase (carboxylating) activity"/>
    <property type="evidence" value="ECO:0007669"/>
    <property type="project" value="InterPro"/>
</dbReference>
<evidence type="ECO:0000256" key="2">
    <source>
        <dbReference type="ARBA" id="ARBA00009400"/>
    </source>
</evidence>
<name>A0A383V080_BLUHO</name>
<accession>A0A383V080</accession>
<keyword evidence="3" id="KW-0328">Glycosyltransferase</keyword>
<dbReference type="Gene3D" id="3.20.20.70">
    <property type="entry name" value="Aldolase class I"/>
    <property type="match status" value="1"/>
</dbReference>
<proteinExistence type="inferred from homology"/>
<evidence type="ECO:0000256" key="3">
    <source>
        <dbReference type="ARBA" id="ARBA00022676"/>
    </source>
</evidence>
<dbReference type="Gene3D" id="3.90.1170.20">
    <property type="entry name" value="Quinolinate phosphoribosyl transferase, N-terminal domain"/>
    <property type="match status" value="1"/>
</dbReference>
<feature type="region of interest" description="Disordered" evidence="5">
    <location>
        <begin position="1"/>
        <end position="42"/>
    </location>
</feature>
<dbReference type="InterPro" id="IPR036068">
    <property type="entry name" value="Nicotinate_pribotase-like_C"/>
</dbReference>
<sequence length="342" mass="38023">MTTESKRKHSTDSEYSGDSADSDDAAESSDSDSKPPQKIPKYNKYGKPKYFLASNFRNILPLNWKSQIAAWCTEDLPPFDYAEHVVGHEVKTATLYGKSEGYLAGVPFFEEVFHYLGCEVKWHVNEGVLLEDKADEKTAIATVTGPVNKILYGETTAIDLLSRCSAIATQTSTLNTSLESINHSSLTVAANTHSMTPGFRLVEEYGLSVGGVHCKQFDPSSTILLDQNHIKACKSVNNMIEVAKAACGLTCKIVLTVDNERDAISACRVCVDTIKLENLQAQEIKSIINKSRGMNSPSLFAIQHEVTRYWHYETSSSEPNIIYSNRFHEGCMPMNFYLELNH</sequence>
<dbReference type="PANTHER" id="PTHR32179:SF3">
    <property type="entry name" value="NICOTINATE-NUCLEOTIDE PYROPHOSPHORYLASE [CARBOXYLATING]"/>
    <property type="match status" value="1"/>
</dbReference>
<dbReference type="PANTHER" id="PTHR32179">
    <property type="entry name" value="NICOTINATE-NUCLEOTIDE PYROPHOSPHORYLASE [CARBOXYLATING]"/>
    <property type="match status" value="1"/>
</dbReference>
<dbReference type="AlphaFoldDB" id="A0A383V080"/>
<dbReference type="SUPFAM" id="SSF54675">
    <property type="entry name" value="Nicotinate/Quinolinate PRTase N-terminal domain-like"/>
    <property type="match status" value="1"/>
</dbReference>
<reference evidence="8 9" key="1">
    <citation type="submission" date="2017-11" db="EMBL/GenBank/DDBJ databases">
        <authorList>
            <person name="Kracher B."/>
        </authorList>
    </citation>
    <scope>NUCLEOTIDE SEQUENCE [LARGE SCALE GENOMIC DNA]</scope>
    <source>
        <strain evidence="8 9">RACE1</strain>
    </source>
</reference>
<dbReference type="InterPro" id="IPR022412">
    <property type="entry name" value="Quinolinate_PRibosylTrfase_N"/>
</dbReference>
<evidence type="ECO:0000256" key="1">
    <source>
        <dbReference type="ARBA" id="ARBA00004790"/>
    </source>
</evidence>
<organism evidence="8 9">
    <name type="scientific">Blumeria hordei</name>
    <name type="common">Barley powdery mildew</name>
    <name type="synonym">Blumeria graminis f. sp. hordei</name>
    <dbReference type="NCBI Taxonomy" id="2867405"/>
    <lineage>
        <taxon>Eukaryota</taxon>
        <taxon>Fungi</taxon>
        <taxon>Dikarya</taxon>
        <taxon>Ascomycota</taxon>
        <taxon>Pezizomycotina</taxon>
        <taxon>Leotiomycetes</taxon>
        <taxon>Erysiphales</taxon>
        <taxon>Erysiphaceae</taxon>
        <taxon>Blumeria</taxon>
    </lineage>
</organism>
<feature type="domain" description="Quinolinate phosphoribosyl transferase C-terminal" evidence="6">
    <location>
        <begin position="167"/>
        <end position="292"/>
    </location>
</feature>
<dbReference type="GO" id="GO:0005737">
    <property type="term" value="C:cytoplasm"/>
    <property type="evidence" value="ECO:0007669"/>
    <property type="project" value="TreeGrafter"/>
</dbReference>
<evidence type="ECO:0000256" key="4">
    <source>
        <dbReference type="ARBA" id="ARBA00022679"/>
    </source>
</evidence>
<dbReference type="Pfam" id="PF01729">
    <property type="entry name" value="QRPTase_C"/>
    <property type="match status" value="1"/>
</dbReference>
<protein>
    <submittedName>
        <fullName evidence="8">Uncharacterized protein</fullName>
    </submittedName>
</protein>
<dbReference type="EMBL" id="UNSH01000081">
    <property type="protein sequence ID" value="SZF05409.1"/>
    <property type="molecule type" value="Genomic_DNA"/>
</dbReference>
<dbReference type="Proteomes" id="UP000275772">
    <property type="component" value="Unassembled WGS sequence"/>
</dbReference>
<comment type="pathway">
    <text evidence="1">Cofactor biosynthesis; NAD(+) biosynthesis.</text>
</comment>
<dbReference type="Pfam" id="PF02749">
    <property type="entry name" value="QRPTase_N"/>
    <property type="match status" value="1"/>
</dbReference>
<dbReference type="GO" id="GO:0034213">
    <property type="term" value="P:quinolinate catabolic process"/>
    <property type="evidence" value="ECO:0007669"/>
    <property type="project" value="TreeGrafter"/>
</dbReference>
<evidence type="ECO:0000313" key="9">
    <source>
        <dbReference type="Proteomes" id="UP000275772"/>
    </source>
</evidence>
<comment type="similarity">
    <text evidence="2">Belongs to the NadC/ModD family.</text>
</comment>
<feature type="compositionally biased region" description="Acidic residues" evidence="5">
    <location>
        <begin position="20"/>
        <end position="30"/>
    </location>
</feature>
<dbReference type="InterPro" id="IPR037128">
    <property type="entry name" value="Quinolinate_PRibosylTase_N_sf"/>
</dbReference>
<feature type="domain" description="Quinolinate phosphoribosyl transferase N-terminal" evidence="7">
    <location>
        <begin position="88"/>
        <end position="165"/>
    </location>
</feature>
<gene>
    <name evidence="8" type="ORF">BLGHR1_16212</name>
</gene>
<dbReference type="UniPathway" id="UPA00253"/>
<evidence type="ECO:0000259" key="7">
    <source>
        <dbReference type="Pfam" id="PF02749"/>
    </source>
</evidence>
<dbReference type="InterPro" id="IPR013785">
    <property type="entry name" value="Aldolase_TIM"/>
</dbReference>
<evidence type="ECO:0000313" key="8">
    <source>
        <dbReference type="EMBL" id="SZF05409.1"/>
    </source>
</evidence>
<evidence type="ECO:0000259" key="6">
    <source>
        <dbReference type="Pfam" id="PF01729"/>
    </source>
</evidence>
<dbReference type="VEuPathDB" id="FungiDB:BLGHR1_16212"/>
<evidence type="ECO:0000256" key="5">
    <source>
        <dbReference type="SAM" id="MobiDB-lite"/>
    </source>
</evidence>
<dbReference type="GO" id="GO:0009435">
    <property type="term" value="P:NAD+ biosynthetic process"/>
    <property type="evidence" value="ECO:0007669"/>
    <property type="project" value="UniProtKB-UniPathway"/>
</dbReference>